<comment type="caution">
    <text evidence="2">The sequence shown here is derived from an EMBL/GenBank/DDBJ whole genome shotgun (WGS) entry which is preliminary data.</text>
</comment>
<reference evidence="2 3" key="1">
    <citation type="submission" date="2015-06" db="EMBL/GenBank/DDBJ databases">
        <title>Draft genome of the ant-associated black yeast Phialophora attae CBS 131958.</title>
        <authorList>
            <person name="Moreno L.F."/>
            <person name="Stielow B.J."/>
            <person name="de Hoog S."/>
            <person name="Vicente V.A."/>
            <person name="Weiss V.A."/>
            <person name="de Vries M."/>
            <person name="Cruz L.M."/>
            <person name="Souza E.M."/>
        </authorList>
    </citation>
    <scope>NUCLEOTIDE SEQUENCE [LARGE SCALE GENOMIC DNA]</scope>
    <source>
        <strain evidence="2 3">CBS 131958</strain>
    </source>
</reference>
<evidence type="ECO:0000313" key="2">
    <source>
        <dbReference type="EMBL" id="KPI40140.1"/>
    </source>
</evidence>
<gene>
    <name evidence="2" type="ORF">AB675_11310</name>
</gene>
<dbReference type="Pfam" id="PF11905">
    <property type="entry name" value="DUF3425"/>
    <property type="match status" value="1"/>
</dbReference>
<proteinExistence type="predicted"/>
<dbReference type="InterPro" id="IPR021833">
    <property type="entry name" value="DUF3425"/>
</dbReference>
<dbReference type="RefSeq" id="XP_018000103.1">
    <property type="nucleotide sequence ID" value="XM_018140144.1"/>
</dbReference>
<evidence type="ECO:0000313" key="3">
    <source>
        <dbReference type="Proteomes" id="UP000038010"/>
    </source>
</evidence>
<organism evidence="2 3">
    <name type="scientific">Cyphellophora attinorum</name>
    <dbReference type="NCBI Taxonomy" id="1664694"/>
    <lineage>
        <taxon>Eukaryota</taxon>
        <taxon>Fungi</taxon>
        <taxon>Dikarya</taxon>
        <taxon>Ascomycota</taxon>
        <taxon>Pezizomycotina</taxon>
        <taxon>Eurotiomycetes</taxon>
        <taxon>Chaetothyriomycetidae</taxon>
        <taxon>Chaetothyriales</taxon>
        <taxon>Cyphellophoraceae</taxon>
        <taxon>Cyphellophora</taxon>
    </lineage>
</organism>
<feature type="compositionally biased region" description="Basic residues" evidence="1">
    <location>
        <begin position="121"/>
        <end position="130"/>
    </location>
</feature>
<name>A0A0N1NYH4_9EURO</name>
<dbReference type="VEuPathDB" id="FungiDB:AB675_11310"/>
<feature type="compositionally biased region" description="Polar residues" evidence="1">
    <location>
        <begin position="106"/>
        <end position="120"/>
    </location>
</feature>
<dbReference type="AlphaFoldDB" id="A0A0N1NYH4"/>
<dbReference type="EMBL" id="LFJN01000013">
    <property type="protein sequence ID" value="KPI40140.1"/>
    <property type="molecule type" value="Genomic_DNA"/>
</dbReference>
<keyword evidence="3" id="KW-1185">Reference proteome</keyword>
<dbReference type="Proteomes" id="UP000038010">
    <property type="component" value="Unassembled WGS sequence"/>
</dbReference>
<accession>A0A0N1NYH4</accession>
<dbReference type="GeneID" id="28732024"/>
<protein>
    <submittedName>
        <fullName evidence="2">Uncharacterized protein</fullName>
    </submittedName>
</protein>
<evidence type="ECO:0000256" key="1">
    <source>
        <dbReference type="SAM" id="MobiDB-lite"/>
    </source>
</evidence>
<feature type="region of interest" description="Disordered" evidence="1">
    <location>
        <begin position="100"/>
        <end position="141"/>
    </location>
</feature>
<sequence>MTSSLHISTSWNSNEDDFGEFNDWNTTIWTGGNLNNLGNAHSHEHSSQTGENLDLFENACLDPFNRQIGHEAWITPAAIGYLPIFAAQPTDDHLDDFSNLEPFSEGITQSDDTTLPTPSTVRRRKRRKKAKPDLERPRTLRPLRPCISPQQRQQAHSVSSGTAFEYIVANDLANATNFDAALTRGLCTGGLTAGFNAGPARLAIDGHIAALTQLLTRNSLARHLEHNGALKRNLTAAGVLWVIRTGWPGFEAYWNLCGALQGFLAVQLFRCWPCEKTYRNLPPMFRPTKKQLLVPHIVNIDWCCWPEFRDLLIDVQTDIDHGQELAFLTSNVVVCPRRKFGVDGAGEYNNAIMPANSPADTAFRLLDLVSLDRANGIDLSADWRLEQKAQLRSPSVQSLVRAYGLRHDQVDLRIDDAFFERYPYLYAGSAACPYKVTDIPGLRQDDLGQPVALTQEAVMVLKRTLEEIVREDALRRRDEAKN</sequence>
<dbReference type="OrthoDB" id="10261951at2759"/>